<comment type="caution">
    <text evidence="4">The sequence shown here is derived from an EMBL/GenBank/DDBJ whole genome shotgun (WGS) entry which is preliminary data.</text>
</comment>
<keyword evidence="2" id="KW-0472">Membrane</keyword>
<dbReference type="AlphaFoldDB" id="A0ABD0M2C6"/>
<evidence type="ECO:0000313" key="5">
    <source>
        <dbReference type="Proteomes" id="UP001519460"/>
    </source>
</evidence>
<evidence type="ECO:0000313" key="4">
    <source>
        <dbReference type="EMBL" id="KAK7505838.1"/>
    </source>
</evidence>
<dbReference type="SMART" id="SM00737">
    <property type="entry name" value="ML"/>
    <property type="match status" value="1"/>
</dbReference>
<proteinExistence type="predicted"/>
<feature type="compositionally biased region" description="Acidic residues" evidence="1">
    <location>
        <begin position="107"/>
        <end position="118"/>
    </location>
</feature>
<feature type="domain" description="MD-2-related lipid-recognition" evidence="3">
    <location>
        <begin position="160"/>
        <end position="282"/>
    </location>
</feature>
<feature type="compositionally biased region" description="Basic and acidic residues" evidence="1">
    <location>
        <begin position="96"/>
        <end position="106"/>
    </location>
</feature>
<keyword evidence="2" id="KW-1133">Transmembrane helix</keyword>
<name>A0ABD0M2C6_9CAEN</name>
<dbReference type="Proteomes" id="UP001519460">
    <property type="component" value="Unassembled WGS sequence"/>
</dbReference>
<dbReference type="EMBL" id="JACVVK020000009">
    <property type="protein sequence ID" value="KAK7505838.1"/>
    <property type="molecule type" value="Genomic_DNA"/>
</dbReference>
<dbReference type="InterPro" id="IPR003172">
    <property type="entry name" value="ML_dom"/>
</dbReference>
<keyword evidence="5" id="KW-1185">Reference proteome</keyword>
<sequence>MNSTPGDTSTNIYARVSRDKADVIVDMQTPNSSRMISRRFIRLTFVLILMIGITTVYVTLFQHPPPDQLMEMNKRGAKDFDISVFNDDNADDRTDDDVKDRDKSEDDTNDEDLMEKDDEVASRRGPKRREAKGDKSKLKGSVAWNRFIQDNGHTAIGVVFDRCEKPTEQLGTVIMLPDPEFGGVKSRTFYNFTLYNDLEGGTFHVEVRYNGQDLYDNWWEICEMEEDLEPQNRTFSCPIRKGRQSLIKDKHIPGYLPKGRYQSKAWVNTEQGELLVCGFSDFVL</sequence>
<evidence type="ECO:0000256" key="1">
    <source>
        <dbReference type="SAM" id="MobiDB-lite"/>
    </source>
</evidence>
<reference evidence="4 5" key="1">
    <citation type="journal article" date="2023" name="Sci. Data">
        <title>Genome assembly of the Korean intertidal mud-creeper Batillaria attramentaria.</title>
        <authorList>
            <person name="Patra A.K."/>
            <person name="Ho P.T."/>
            <person name="Jun S."/>
            <person name="Lee S.J."/>
            <person name="Kim Y."/>
            <person name="Won Y.J."/>
        </authorList>
    </citation>
    <scope>NUCLEOTIDE SEQUENCE [LARGE SCALE GENOMIC DNA]</scope>
    <source>
        <strain evidence="4">Wonlab-2016</strain>
    </source>
</reference>
<dbReference type="InterPro" id="IPR014756">
    <property type="entry name" value="Ig_E-set"/>
</dbReference>
<evidence type="ECO:0000259" key="3">
    <source>
        <dbReference type="SMART" id="SM00737"/>
    </source>
</evidence>
<gene>
    <name evidence="4" type="ORF">BaRGS_00003109</name>
</gene>
<feature type="transmembrane region" description="Helical" evidence="2">
    <location>
        <begin position="40"/>
        <end position="60"/>
    </location>
</feature>
<dbReference type="Pfam" id="PF02221">
    <property type="entry name" value="E1_DerP2_DerF2"/>
    <property type="match status" value="1"/>
</dbReference>
<dbReference type="SUPFAM" id="SSF81296">
    <property type="entry name" value="E set domains"/>
    <property type="match status" value="1"/>
</dbReference>
<protein>
    <recommendedName>
        <fullName evidence="3">MD-2-related lipid-recognition domain-containing protein</fullName>
    </recommendedName>
</protein>
<keyword evidence="2" id="KW-0812">Transmembrane</keyword>
<evidence type="ECO:0000256" key="2">
    <source>
        <dbReference type="SAM" id="Phobius"/>
    </source>
</evidence>
<organism evidence="4 5">
    <name type="scientific">Batillaria attramentaria</name>
    <dbReference type="NCBI Taxonomy" id="370345"/>
    <lineage>
        <taxon>Eukaryota</taxon>
        <taxon>Metazoa</taxon>
        <taxon>Spiralia</taxon>
        <taxon>Lophotrochozoa</taxon>
        <taxon>Mollusca</taxon>
        <taxon>Gastropoda</taxon>
        <taxon>Caenogastropoda</taxon>
        <taxon>Sorbeoconcha</taxon>
        <taxon>Cerithioidea</taxon>
        <taxon>Batillariidae</taxon>
        <taxon>Batillaria</taxon>
    </lineage>
</organism>
<accession>A0ABD0M2C6</accession>
<feature type="region of interest" description="Disordered" evidence="1">
    <location>
        <begin position="83"/>
        <end position="136"/>
    </location>
</feature>